<accession>A0A8C3SJA0</accession>
<dbReference type="PANTHER" id="PTHR11590">
    <property type="entry name" value="PROTEIN-GLUTAMINE GAMMA-GLUTAMYLTRANSFERASE"/>
    <property type="match status" value="1"/>
</dbReference>
<feature type="domain" description="Transglutaminase-like" evidence="10">
    <location>
        <begin position="255"/>
        <end position="347"/>
    </location>
</feature>
<keyword evidence="4 8" id="KW-0106">Calcium</keyword>
<dbReference type="SUPFAM" id="SSF54001">
    <property type="entry name" value="Cysteine proteinases"/>
    <property type="match status" value="1"/>
</dbReference>
<dbReference type="SUPFAM" id="SSF49309">
    <property type="entry name" value="Transglutaminase, two C-terminal domains"/>
    <property type="match status" value="1"/>
</dbReference>
<reference evidence="11" key="1">
    <citation type="submission" date="2025-08" db="UniProtKB">
        <authorList>
            <consortium name="Ensembl"/>
        </authorList>
    </citation>
    <scope>IDENTIFICATION</scope>
</reference>
<dbReference type="InterPro" id="IPR038765">
    <property type="entry name" value="Papain-like_cys_pep_sf"/>
</dbReference>
<evidence type="ECO:0000256" key="9">
    <source>
        <dbReference type="SAM" id="MobiDB-lite"/>
    </source>
</evidence>
<dbReference type="Ensembl" id="ENSCSRT00000015801.1">
    <property type="protein sequence ID" value="ENSCSRP00000015153.1"/>
    <property type="gene ID" value="ENSCSRG00000011393.1"/>
</dbReference>
<dbReference type="Proteomes" id="UP000694403">
    <property type="component" value="Unplaced"/>
</dbReference>
<dbReference type="PROSITE" id="PS00547">
    <property type="entry name" value="TRANSGLUTAMINASES"/>
    <property type="match status" value="1"/>
</dbReference>
<evidence type="ECO:0000256" key="2">
    <source>
        <dbReference type="ARBA" id="ARBA00022679"/>
    </source>
</evidence>
<comment type="cofactor">
    <cofactor evidence="8">
        <name>Ca(2+)</name>
        <dbReference type="ChEBI" id="CHEBI:29108"/>
    </cofactor>
    <text evidence="8">Binds 1 Ca(2+) ion per subunit.</text>
</comment>
<dbReference type="SMART" id="SM00460">
    <property type="entry name" value="TGc"/>
    <property type="match status" value="1"/>
</dbReference>
<feature type="region of interest" description="Disordered" evidence="9">
    <location>
        <begin position="634"/>
        <end position="661"/>
    </location>
</feature>
<dbReference type="InterPro" id="IPR014756">
    <property type="entry name" value="Ig_E-set"/>
</dbReference>
<protein>
    <recommendedName>
        <fullName evidence="6">protein-glutamine gamma-glutamyltransferase</fullName>
        <ecNumber evidence="6">2.3.2.13</ecNumber>
    </recommendedName>
</protein>
<evidence type="ECO:0000256" key="3">
    <source>
        <dbReference type="ARBA" id="ARBA00022723"/>
    </source>
</evidence>
<evidence type="ECO:0000313" key="12">
    <source>
        <dbReference type="Proteomes" id="UP000694403"/>
    </source>
</evidence>
<evidence type="ECO:0000256" key="6">
    <source>
        <dbReference type="ARBA" id="ARBA00024222"/>
    </source>
</evidence>
<dbReference type="PANTHER" id="PTHR11590:SF50">
    <property type="entry name" value="PROTEIN-GLUTAMINE GAMMA-GLUTAMYLTRANSFERASE 6"/>
    <property type="match status" value="1"/>
</dbReference>
<dbReference type="SUPFAM" id="SSF81296">
    <property type="entry name" value="E set domains"/>
    <property type="match status" value="1"/>
</dbReference>
<dbReference type="InterPro" id="IPR050779">
    <property type="entry name" value="Transglutaminase"/>
</dbReference>
<keyword evidence="2" id="KW-0808">Transferase</keyword>
<keyword evidence="5" id="KW-0012">Acyltransferase</keyword>
<feature type="active site" evidence="7">
    <location>
        <position position="263"/>
    </location>
</feature>
<dbReference type="AlphaFoldDB" id="A0A8C3SJA0"/>
<feature type="binding site" evidence="8">
    <location>
        <position position="438"/>
    </location>
    <ligand>
        <name>Ca(2+)</name>
        <dbReference type="ChEBI" id="CHEBI:29108"/>
    </ligand>
</feature>
<proteinExistence type="inferred from homology"/>
<dbReference type="GO" id="GO:0005737">
    <property type="term" value="C:cytoplasm"/>
    <property type="evidence" value="ECO:0007669"/>
    <property type="project" value="TreeGrafter"/>
</dbReference>
<dbReference type="InterPro" id="IPR002931">
    <property type="entry name" value="Transglutaminase-like"/>
</dbReference>
<dbReference type="Pfam" id="PF00868">
    <property type="entry name" value="Transglut_N"/>
    <property type="match status" value="1"/>
</dbReference>
<feature type="active site" evidence="7">
    <location>
        <position position="344"/>
    </location>
</feature>
<dbReference type="InterPro" id="IPR023608">
    <property type="entry name" value="Transglutaminase_animal"/>
</dbReference>
<dbReference type="Gene3D" id="3.90.260.10">
    <property type="entry name" value="Transglutaminase-like"/>
    <property type="match status" value="1"/>
</dbReference>
<evidence type="ECO:0000256" key="4">
    <source>
        <dbReference type="ARBA" id="ARBA00022837"/>
    </source>
</evidence>
<dbReference type="InterPro" id="IPR036985">
    <property type="entry name" value="Transglutaminase-like_sf"/>
</dbReference>
<dbReference type="InterPro" id="IPR013808">
    <property type="entry name" value="Transglutaminase_AS"/>
</dbReference>
<evidence type="ECO:0000256" key="7">
    <source>
        <dbReference type="PIRSR" id="PIRSR000459-1"/>
    </source>
</evidence>
<evidence type="ECO:0000256" key="1">
    <source>
        <dbReference type="ARBA" id="ARBA00005968"/>
    </source>
</evidence>
<reference evidence="11" key="2">
    <citation type="submission" date="2025-09" db="UniProtKB">
        <authorList>
            <consortium name="Ensembl"/>
        </authorList>
    </citation>
    <scope>IDENTIFICATION</scope>
</reference>
<feature type="binding site" evidence="8">
    <location>
        <position position="386"/>
    </location>
    <ligand>
        <name>Ca(2+)</name>
        <dbReference type="ChEBI" id="CHEBI:29108"/>
    </ligand>
</feature>
<dbReference type="InterPro" id="IPR013783">
    <property type="entry name" value="Ig-like_fold"/>
</dbReference>
<dbReference type="EC" id="2.3.2.13" evidence="6"/>
<dbReference type="InterPro" id="IPR001102">
    <property type="entry name" value="Transglutaminase_N"/>
</dbReference>
<dbReference type="GO" id="GO:0003810">
    <property type="term" value="F:protein-glutamine gamma-glutamyltransferase activity"/>
    <property type="evidence" value="ECO:0007669"/>
    <property type="project" value="UniProtKB-EC"/>
</dbReference>
<feature type="compositionally biased region" description="Basic and acidic residues" evidence="9">
    <location>
        <begin position="639"/>
        <end position="655"/>
    </location>
</feature>
<dbReference type="InterPro" id="IPR036238">
    <property type="entry name" value="Transglutaminase_C_sf"/>
</dbReference>
<dbReference type="FunFam" id="2.60.40.10:FF:000278">
    <property type="entry name" value="Protein-glutamine gamma-glutamyltransferase 2"/>
    <property type="match status" value="1"/>
</dbReference>
<dbReference type="GO" id="GO:0046872">
    <property type="term" value="F:metal ion binding"/>
    <property type="evidence" value="ECO:0007669"/>
    <property type="project" value="UniProtKB-KW"/>
</dbReference>
<name>A0A8C3SJA0_CHESE</name>
<dbReference type="Gene3D" id="2.60.40.10">
    <property type="entry name" value="Immunoglobulins"/>
    <property type="match status" value="3"/>
</dbReference>
<organism evidence="11 12">
    <name type="scientific">Chelydra serpentina</name>
    <name type="common">Snapping turtle</name>
    <name type="synonym">Testudo serpentina</name>
    <dbReference type="NCBI Taxonomy" id="8475"/>
    <lineage>
        <taxon>Eukaryota</taxon>
        <taxon>Metazoa</taxon>
        <taxon>Chordata</taxon>
        <taxon>Craniata</taxon>
        <taxon>Vertebrata</taxon>
        <taxon>Euteleostomi</taxon>
        <taxon>Archelosauria</taxon>
        <taxon>Testudinata</taxon>
        <taxon>Testudines</taxon>
        <taxon>Cryptodira</taxon>
        <taxon>Durocryptodira</taxon>
        <taxon>Americhelydia</taxon>
        <taxon>Chelydroidea</taxon>
        <taxon>Chelydridae</taxon>
        <taxon>Chelydra</taxon>
    </lineage>
</organism>
<evidence type="ECO:0000256" key="5">
    <source>
        <dbReference type="ARBA" id="ARBA00023315"/>
    </source>
</evidence>
<evidence type="ECO:0000313" key="11">
    <source>
        <dbReference type="Ensembl" id="ENSCSRP00000015153.1"/>
    </source>
</evidence>
<evidence type="ECO:0000259" key="10">
    <source>
        <dbReference type="SMART" id="SM00460"/>
    </source>
</evidence>
<keyword evidence="3 8" id="KW-0479">Metal-binding</keyword>
<feature type="binding site" evidence="8">
    <location>
        <position position="384"/>
    </location>
    <ligand>
        <name>Ca(2+)</name>
        <dbReference type="ChEBI" id="CHEBI:29108"/>
    </ligand>
</feature>
<comment type="similarity">
    <text evidence="1">Belongs to the transglutaminase superfamily. Transglutaminase family.</text>
</comment>
<sequence length="686" mass="77162">YFTDLTPTQISWHPKANTSAHHTNRCAHTELTLRRGQVFTITLSFNRPWQTGDNLAFVTEIGPAPSEAHHTKAIFNLSEAGAGGWTAVQGPSESGSMNFSISSPANAVIGRYKLSLQITSGNKVSSKFLGHFVLLFNPWCSEGFVYLQSQYIFVFGFLRKRKLCLFWLQFQDDILNICLAMLDLSLYSRQDPVTDVFRRGDPKYVGRVISSMINGNDNDNGVLEGSWNDNFSEHENPSRWNGSVVILRKWRQENYKPVQYGQCWVFAGVMCTVLRCLGIPTRLISNFNSAHDSDGNLSIDKYYDSAGKSLNISRDSSWDYHVWNEVWFIRRDLGTAYSGWQVLDSTPQEQSKGIFQCGPASVRAIKEGDVDLDYDTLFVFTEVNADCNQWIVYKDGTRKKVYCDTERIGKAISTKAVGSNSRVDVTNNYKYPEGSHKEREVYKKAFAKARGSNLTERLSEAPNEGSSETVRKPEVSGVFKLVEPPVFGKDINLILILTNQSSEYKPVKVNLSASTILLILSKHACISEKQIQLKISYAQYEKSLTDDKKILVTALCEVMHTHEAKMLVEKTITLETPTIFIKVKSCLPAAHNGKQPVLFIPSGAPGIGSLSEDRILGWLDLCARCTENQAAKIRPSFSTKERQERGDAHQPEAKFHSSTYSPSIPRRRNMLCPHLNCLPLHSWESV</sequence>
<feature type="active site" evidence="7">
    <location>
        <position position="321"/>
    </location>
</feature>
<keyword evidence="12" id="KW-1185">Reference proteome</keyword>
<dbReference type="Pfam" id="PF01841">
    <property type="entry name" value="Transglut_core"/>
    <property type="match status" value="1"/>
</dbReference>
<feature type="binding site" evidence="8">
    <location>
        <position position="433"/>
    </location>
    <ligand>
        <name>Ca(2+)</name>
        <dbReference type="ChEBI" id="CHEBI:29108"/>
    </ligand>
</feature>
<dbReference type="FunFam" id="3.90.260.10:FF:000001">
    <property type="entry name" value="Protein-glutamine gamma-glutamyltransferase 2"/>
    <property type="match status" value="1"/>
</dbReference>
<dbReference type="PIRSF" id="PIRSF000459">
    <property type="entry name" value="TGM_EBP42"/>
    <property type="match status" value="1"/>
</dbReference>
<evidence type="ECO:0000256" key="8">
    <source>
        <dbReference type="PIRSR" id="PIRSR000459-2"/>
    </source>
</evidence>